<dbReference type="GO" id="GO:0000390">
    <property type="term" value="P:spliceosomal complex disassembly"/>
    <property type="evidence" value="ECO:0007669"/>
    <property type="project" value="InterPro"/>
</dbReference>
<dbReference type="Proteomes" id="UP001310890">
    <property type="component" value="Unassembled WGS sequence"/>
</dbReference>
<keyword evidence="3" id="KW-0175">Coiled coil</keyword>
<sequence>MKKSISARRVPRRVGGDEEDATSGGVDSSTPSLQRPIVKPRKSGVSRKAFSAAIDEDEEPSGVITPKRGNLSRIASQRNAAIRASILSPREVEEEDGSKASYDAASLHELKASTPSTPRDLTTAADDTAIQGVANSTRDLDLSSKFGSSLSRYQAERNSSAIPSAAEILEKKARRARLAQEEKADEYISLDPDDPDLDNDDEDDNVMKDMDGRLVLKPKDKWKESESRLVKDDEDIMENFDDFTEDGKIHLGRNAEREGEKKRRREMADRIAAAEGEDDSEIDSDAGEKERHAVFEAAQTRHGTYGSTNTTPSDLYAHLRPTAPAVMPPLPTLDGALTRLKKQLAEMQTTRAQKLQEMQMLRKEKVRLEEEEVRIQKSLRETAEKFEGIRREKGILVGGEAAAGLLMEDGEGDGLLEETGDDDGKVSGQEAEEKKAGVSVPAHVLQEFAARMAGGVPRSGPPMNLGMGMGAGLGMGRPPAAEDDW</sequence>
<protein>
    <submittedName>
        <fullName evidence="5">Uncharacterized protein</fullName>
    </submittedName>
</protein>
<feature type="compositionally biased region" description="Acidic residues" evidence="4">
    <location>
        <begin position="410"/>
        <end position="421"/>
    </location>
</feature>
<dbReference type="Pfam" id="PF15458">
    <property type="entry name" value="NTR2"/>
    <property type="match status" value="1"/>
</dbReference>
<dbReference type="GO" id="GO:0071008">
    <property type="term" value="C:U2-type post-mRNA release spliceosomal complex"/>
    <property type="evidence" value="ECO:0007669"/>
    <property type="project" value="InterPro"/>
</dbReference>
<feature type="compositionally biased region" description="Acidic residues" evidence="4">
    <location>
        <begin position="191"/>
        <end position="204"/>
    </location>
</feature>
<dbReference type="EMBL" id="JAVRRL010000076">
    <property type="protein sequence ID" value="KAK5108857.1"/>
    <property type="molecule type" value="Genomic_DNA"/>
</dbReference>
<feature type="region of interest" description="Disordered" evidence="4">
    <location>
        <begin position="177"/>
        <end position="212"/>
    </location>
</feature>
<comment type="subcellular location">
    <subcellularLocation>
        <location evidence="1">Nucleus</location>
    </subcellularLocation>
</comment>
<evidence type="ECO:0000256" key="2">
    <source>
        <dbReference type="ARBA" id="ARBA00023242"/>
    </source>
</evidence>
<reference evidence="5" key="1">
    <citation type="submission" date="2023-08" db="EMBL/GenBank/DDBJ databases">
        <title>Black Yeasts Isolated from many extreme environments.</title>
        <authorList>
            <person name="Coleine C."/>
            <person name="Stajich J.E."/>
            <person name="Selbmann L."/>
        </authorList>
    </citation>
    <scope>NUCLEOTIDE SEQUENCE</scope>
    <source>
        <strain evidence="5">CCFEE 5401</strain>
    </source>
</reference>
<keyword evidence="2" id="KW-0539">Nucleus</keyword>
<dbReference type="InterPro" id="IPR028211">
    <property type="entry name" value="Ntr2"/>
</dbReference>
<dbReference type="GO" id="GO:0003677">
    <property type="term" value="F:DNA binding"/>
    <property type="evidence" value="ECO:0007669"/>
    <property type="project" value="InterPro"/>
</dbReference>
<gene>
    <name evidence="5" type="ORF">LTR62_007747</name>
</gene>
<proteinExistence type="predicted"/>
<dbReference type="AlphaFoldDB" id="A0AAN7TBG1"/>
<evidence type="ECO:0000256" key="1">
    <source>
        <dbReference type="ARBA" id="ARBA00004123"/>
    </source>
</evidence>
<feature type="region of interest" description="Disordered" evidence="4">
    <location>
        <begin position="86"/>
        <end position="125"/>
    </location>
</feature>
<evidence type="ECO:0000313" key="5">
    <source>
        <dbReference type="EMBL" id="KAK5108857.1"/>
    </source>
</evidence>
<evidence type="ECO:0000313" key="6">
    <source>
        <dbReference type="Proteomes" id="UP001310890"/>
    </source>
</evidence>
<accession>A0AAN7TBG1</accession>
<evidence type="ECO:0000256" key="3">
    <source>
        <dbReference type="SAM" id="Coils"/>
    </source>
</evidence>
<feature type="compositionally biased region" description="Basic residues" evidence="4">
    <location>
        <begin position="1"/>
        <end position="12"/>
    </location>
</feature>
<feature type="region of interest" description="Disordered" evidence="4">
    <location>
        <begin position="410"/>
        <end position="439"/>
    </location>
</feature>
<feature type="coiled-coil region" evidence="3">
    <location>
        <begin position="337"/>
        <end position="381"/>
    </location>
</feature>
<feature type="region of interest" description="Disordered" evidence="4">
    <location>
        <begin position="455"/>
        <end position="485"/>
    </location>
</feature>
<feature type="compositionally biased region" description="Acidic residues" evidence="4">
    <location>
        <begin position="275"/>
        <end position="285"/>
    </location>
</feature>
<feature type="compositionally biased region" description="Basic and acidic residues" evidence="4">
    <location>
        <begin position="251"/>
        <end position="269"/>
    </location>
</feature>
<dbReference type="PANTHER" id="PTHR12214">
    <property type="entry name" value="GC-RICH SEQUENCE DNA-BINDING FACTOR"/>
    <property type="match status" value="1"/>
</dbReference>
<name>A0AAN7TBG1_9PEZI</name>
<feature type="region of interest" description="Disordered" evidence="4">
    <location>
        <begin position="251"/>
        <end position="288"/>
    </location>
</feature>
<dbReference type="InterPro" id="IPR012890">
    <property type="entry name" value="GCFC2-like"/>
</dbReference>
<comment type="caution">
    <text evidence="5">The sequence shown here is derived from an EMBL/GenBank/DDBJ whole genome shotgun (WGS) entry which is preliminary data.</text>
</comment>
<dbReference type="PANTHER" id="PTHR12214:SF0">
    <property type="entry name" value="LD29489P"/>
    <property type="match status" value="1"/>
</dbReference>
<feature type="region of interest" description="Disordered" evidence="4">
    <location>
        <begin position="1"/>
        <end position="70"/>
    </location>
</feature>
<organism evidence="5 6">
    <name type="scientific">Meristemomyces frigidus</name>
    <dbReference type="NCBI Taxonomy" id="1508187"/>
    <lineage>
        <taxon>Eukaryota</taxon>
        <taxon>Fungi</taxon>
        <taxon>Dikarya</taxon>
        <taxon>Ascomycota</taxon>
        <taxon>Pezizomycotina</taxon>
        <taxon>Dothideomycetes</taxon>
        <taxon>Dothideomycetidae</taxon>
        <taxon>Mycosphaerellales</taxon>
        <taxon>Teratosphaeriaceae</taxon>
        <taxon>Meristemomyces</taxon>
    </lineage>
</organism>
<evidence type="ECO:0000256" key="4">
    <source>
        <dbReference type="SAM" id="MobiDB-lite"/>
    </source>
</evidence>